<dbReference type="PANTHER" id="PTHR23502">
    <property type="entry name" value="MAJOR FACILITATOR SUPERFAMILY"/>
    <property type="match status" value="1"/>
</dbReference>
<feature type="transmembrane region" description="Helical" evidence="5">
    <location>
        <begin position="489"/>
        <end position="508"/>
    </location>
</feature>
<feature type="transmembrane region" description="Helical" evidence="5">
    <location>
        <begin position="421"/>
        <end position="442"/>
    </location>
</feature>
<accession>A0A395IMV9</accession>
<feature type="transmembrane region" description="Helical" evidence="5">
    <location>
        <begin position="107"/>
        <end position="127"/>
    </location>
</feature>
<dbReference type="InterPro" id="IPR011701">
    <property type="entry name" value="MFS"/>
</dbReference>
<feature type="domain" description="Major facilitator superfamily (MFS) profile" evidence="6">
    <location>
        <begin position="72"/>
        <end position="515"/>
    </location>
</feature>
<dbReference type="Pfam" id="PF07690">
    <property type="entry name" value="MFS_1"/>
    <property type="match status" value="1"/>
</dbReference>
<dbReference type="Proteomes" id="UP000249056">
    <property type="component" value="Unassembled WGS sequence"/>
</dbReference>
<comment type="subcellular location">
    <subcellularLocation>
        <location evidence="1">Membrane</location>
        <topology evidence="1">Multi-pass membrane protein</topology>
    </subcellularLocation>
</comment>
<evidence type="ECO:0000256" key="1">
    <source>
        <dbReference type="ARBA" id="ARBA00004141"/>
    </source>
</evidence>
<dbReference type="FunFam" id="1.20.1250.20:FF:000011">
    <property type="entry name" value="MFS multidrug transporter, putative"/>
    <property type="match status" value="1"/>
</dbReference>
<dbReference type="PROSITE" id="PS50850">
    <property type="entry name" value="MFS"/>
    <property type="match status" value="1"/>
</dbReference>
<dbReference type="EMBL" id="QKRW01000037">
    <property type="protein sequence ID" value="RAL60723.1"/>
    <property type="molecule type" value="Genomic_DNA"/>
</dbReference>
<evidence type="ECO:0000313" key="7">
    <source>
        <dbReference type="EMBL" id="RAL60723.1"/>
    </source>
</evidence>
<feature type="transmembrane region" description="Helical" evidence="5">
    <location>
        <begin position="139"/>
        <end position="158"/>
    </location>
</feature>
<keyword evidence="2 5" id="KW-0812">Transmembrane</keyword>
<dbReference type="Gene3D" id="1.20.1250.20">
    <property type="entry name" value="MFS general substrate transporter like domains"/>
    <property type="match status" value="1"/>
</dbReference>
<evidence type="ECO:0000256" key="4">
    <source>
        <dbReference type="ARBA" id="ARBA00023136"/>
    </source>
</evidence>
<evidence type="ECO:0000256" key="5">
    <source>
        <dbReference type="SAM" id="Phobius"/>
    </source>
</evidence>
<feature type="transmembrane region" description="Helical" evidence="5">
    <location>
        <begin position="164"/>
        <end position="184"/>
    </location>
</feature>
<comment type="caution">
    <text evidence="7">The sequence shown here is derived from an EMBL/GenBank/DDBJ whole genome shotgun (WGS) entry which is preliminary data.</text>
</comment>
<dbReference type="GO" id="GO:0022857">
    <property type="term" value="F:transmembrane transporter activity"/>
    <property type="evidence" value="ECO:0007669"/>
    <property type="project" value="InterPro"/>
</dbReference>
<feature type="transmembrane region" description="Helical" evidence="5">
    <location>
        <begin position="356"/>
        <end position="375"/>
    </location>
</feature>
<feature type="transmembrane region" description="Helical" evidence="5">
    <location>
        <begin position="224"/>
        <end position="246"/>
    </location>
</feature>
<evidence type="ECO:0000313" key="8">
    <source>
        <dbReference type="Proteomes" id="UP000249056"/>
    </source>
</evidence>
<feature type="transmembrane region" description="Helical" evidence="5">
    <location>
        <begin position="396"/>
        <end position="415"/>
    </location>
</feature>
<evidence type="ECO:0000256" key="3">
    <source>
        <dbReference type="ARBA" id="ARBA00022989"/>
    </source>
</evidence>
<dbReference type="PANTHER" id="PTHR23502:SF163">
    <property type="entry name" value="MAJOR FACILITATOR SUPERFAMILY (MFS) PROFILE DOMAIN-CONTAINING PROTEIN"/>
    <property type="match status" value="1"/>
</dbReference>
<keyword evidence="4 5" id="KW-0472">Membrane</keyword>
<dbReference type="InterPro" id="IPR036259">
    <property type="entry name" value="MFS_trans_sf"/>
</dbReference>
<dbReference type="GO" id="GO:0016020">
    <property type="term" value="C:membrane"/>
    <property type="evidence" value="ECO:0007669"/>
    <property type="project" value="UniProtKB-SubCell"/>
</dbReference>
<dbReference type="InterPro" id="IPR020846">
    <property type="entry name" value="MFS_dom"/>
</dbReference>
<evidence type="ECO:0000259" key="6">
    <source>
        <dbReference type="PROSITE" id="PS50850"/>
    </source>
</evidence>
<proteinExistence type="predicted"/>
<feature type="transmembrane region" description="Helical" evidence="5">
    <location>
        <begin position="454"/>
        <end position="477"/>
    </location>
</feature>
<feature type="transmembrane region" description="Helical" evidence="5">
    <location>
        <begin position="196"/>
        <end position="218"/>
    </location>
</feature>
<name>A0A395IMV9_9HELO</name>
<keyword evidence="3 5" id="KW-1133">Transmembrane helix</keyword>
<feature type="transmembrane region" description="Helical" evidence="5">
    <location>
        <begin position="70"/>
        <end position="95"/>
    </location>
</feature>
<feature type="transmembrane region" description="Helical" evidence="5">
    <location>
        <begin position="312"/>
        <end position="336"/>
    </location>
</feature>
<dbReference type="AlphaFoldDB" id="A0A395IMV9"/>
<gene>
    <name evidence="7" type="ORF">DID88_009829</name>
</gene>
<keyword evidence="8" id="KW-1185">Reference proteome</keyword>
<dbReference type="CDD" id="cd17323">
    <property type="entry name" value="MFS_Tpo1_MDR_like"/>
    <property type="match status" value="1"/>
</dbReference>
<reference evidence="7 8" key="1">
    <citation type="submission" date="2018-06" db="EMBL/GenBank/DDBJ databases">
        <title>Genome Sequence of the Brown Rot Fungal Pathogen Monilinia fructigena.</title>
        <authorList>
            <person name="Landi L."/>
            <person name="De Miccolis Angelini R.M."/>
            <person name="Pollastro S."/>
            <person name="Abate D."/>
            <person name="Faretra F."/>
            <person name="Romanazzi G."/>
        </authorList>
    </citation>
    <scope>NUCLEOTIDE SEQUENCE [LARGE SCALE GENOMIC DNA]</scope>
    <source>
        <strain evidence="7 8">Mfrg269</strain>
    </source>
</reference>
<evidence type="ECO:0000256" key="2">
    <source>
        <dbReference type="ARBA" id="ARBA00022692"/>
    </source>
</evidence>
<organism evidence="7 8">
    <name type="scientific">Monilinia fructigena</name>
    <dbReference type="NCBI Taxonomy" id="38457"/>
    <lineage>
        <taxon>Eukaryota</taxon>
        <taxon>Fungi</taxon>
        <taxon>Dikarya</taxon>
        <taxon>Ascomycota</taxon>
        <taxon>Pezizomycotina</taxon>
        <taxon>Leotiomycetes</taxon>
        <taxon>Helotiales</taxon>
        <taxon>Sclerotiniaceae</taxon>
        <taxon>Monilinia</taxon>
    </lineage>
</organism>
<protein>
    <recommendedName>
        <fullName evidence="6">Major facilitator superfamily (MFS) profile domain-containing protein</fullName>
    </recommendedName>
</protein>
<sequence length="522" mass="57852">MDNPVLDISLQEEALETEIGQKNAISSDKPELLITETSDLSDPRENDIDIIDFDENDPEHPLNWPLWRKWSIVSCTASMFMLCNLGTITIVPAVPQVMEEFHVTNELYSTLLVSIWELGEVFGPFLVGPLSEVYGRMPVYHAGNILFILCLTGGALSTNMSMLIVFRFLCGFVVCSVTLGPSIVGDLFRKEERGTAMSVAIAFPLLGPFAGPVIGSYITQAKGWRWSIWIVVIAVGAVTVFGFLTFRETYKVILLKRKTERLRKSTGNANLRSKYESVGINLPKSHMIHFPTESTEKHTDLKESLLRPIKMLFLSPIVFIISFFTALVYGISYVILTTLTPILEDNYGLGQGPVGLAFLGRAAGNVIAMLLYGMLSDRYIKYKKSKEGYLKPEHRLPLMLLGATVLPLGLFLYGWSAEEHVHWIVPIIGTAIVGFSFILSILPTENYLVDVHELHAASAVAVCSVLRALFAAILPLVGPPLYNSLGLGWGNSLLAFISIAFLPALLALMRYGEKMRKDTSFH</sequence>
<dbReference type="OrthoDB" id="5296287at2759"/>
<dbReference type="SUPFAM" id="SSF103473">
    <property type="entry name" value="MFS general substrate transporter"/>
    <property type="match status" value="1"/>
</dbReference>